<comment type="caution">
    <text evidence="2">The sequence shown here is derived from an EMBL/GenBank/DDBJ whole genome shotgun (WGS) entry which is preliminary data.</text>
</comment>
<gene>
    <name evidence="2" type="ORF">GCM10007939_16410</name>
</gene>
<dbReference type="PANTHER" id="PTHR43805">
    <property type="entry name" value="GLYCEROPHOSPHORYL DIESTER PHOSPHODIESTERASE"/>
    <property type="match status" value="1"/>
</dbReference>
<name>A0ABQ5VVQ5_9RHOB</name>
<dbReference type="Proteomes" id="UP001156694">
    <property type="component" value="Unassembled WGS sequence"/>
</dbReference>
<dbReference type="SUPFAM" id="SSF51695">
    <property type="entry name" value="PLC-like phosphodiesterases"/>
    <property type="match status" value="1"/>
</dbReference>
<dbReference type="Gene3D" id="3.20.20.190">
    <property type="entry name" value="Phosphatidylinositol (PI) phosphodiesterase"/>
    <property type="match status" value="1"/>
</dbReference>
<organism evidence="2 3">
    <name type="scientific">Amylibacter marinus</name>
    <dbReference type="NCBI Taxonomy" id="1475483"/>
    <lineage>
        <taxon>Bacteria</taxon>
        <taxon>Pseudomonadati</taxon>
        <taxon>Pseudomonadota</taxon>
        <taxon>Alphaproteobacteria</taxon>
        <taxon>Rhodobacterales</taxon>
        <taxon>Paracoccaceae</taxon>
        <taxon>Amylibacter</taxon>
    </lineage>
</organism>
<evidence type="ECO:0000259" key="1">
    <source>
        <dbReference type="PROSITE" id="PS51704"/>
    </source>
</evidence>
<keyword evidence="3" id="KW-1185">Reference proteome</keyword>
<dbReference type="EMBL" id="BSNN01000004">
    <property type="protein sequence ID" value="GLQ35358.1"/>
    <property type="molecule type" value="Genomic_DNA"/>
</dbReference>
<feature type="domain" description="GP-PDE" evidence="1">
    <location>
        <begin position="49"/>
        <end position="326"/>
    </location>
</feature>
<evidence type="ECO:0000313" key="3">
    <source>
        <dbReference type="Proteomes" id="UP001156694"/>
    </source>
</evidence>
<dbReference type="InterPro" id="IPR017946">
    <property type="entry name" value="PLC-like_Pdiesterase_TIM-brl"/>
</dbReference>
<reference evidence="3" key="1">
    <citation type="journal article" date="2019" name="Int. J. Syst. Evol. Microbiol.">
        <title>The Global Catalogue of Microorganisms (GCM) 10K type strain sequencing project: providing services to taxonomists for standard genome sequencing and annotation.</title>
        <authorList>
            <consortium name="The Broad Institute Genomics Platform"/>
            <consortium name="The Broad Institute Genome Sequencing Center for Infectious Disease"/>
            <person name="Wu L."/>
            <person name="Ma J."/>
        </authorList>
    </citation>
    <scope>NUCLEOTIDE SEQUENCE [LARGE SCALE GENOMIC DNA]</scope>
    <source>
        <strain evidence="3">NBRC 110140</strain>
    </source>
</reference>
<accession>A0ABQ5VVQ5</accession>
<dbReference type="PROSITE" id="PS51704">
    <property type="entry name" value="GP_PDE"/>
    <property type="match status" value="1"/>
</dbReference>
<protein>
    <submittedName>
        <fullName evidence="2">Glycerophosphoryl diester phosphodiesterase</fullName>
    </submittedName>
</protein>
<evidence type="ECO:0000313" key="2">
    <source>
        <dbReference type="EMBL" id="GLQ35358.1"/>
    </source>
</evidence>
<dbReference type="Pfam" id="PF03009">
    <property type="entry name" value="GDPD"/>
    <property type="match status" value="1"/>
</dbReference>
<sequence>MIMPKFIICFAFFISVMWLNNTSLFMSPTDQDPKILSHRGIHQTFAGKELNLDTCTAQPIAPPAHSYIENTLPSMQAAFELGAEVVELDVHLTPDKVFAVFHDWTIDCRTNGTGQTNKITYDDLRTLDLGHGYSTDGSHFPLRGSGVGMMPNLAEVLARFPTEKFLINYKSNKRSEGKELVRRLRDVPAYKDQIFGVYGGDEPTNYVINAGLGIKGFTRKSVKRCVVQYTLIGWSGFVPRACRNQIVMIPSDIAPYLWGWPLRFQARMSANQTDIVLVGPLQKNSRILGIDSPEMLDEVAQGFTGYIWSNDLPNLLTKRAPQRDAQ</sequence>
<dbReference type="InterPro" id="IPR030395">
    <property type="entry name" value="GP_PDE_dom"/>
</dbReference>
<dbReference type="PANTHER" id="PTHR43805:SF1">
    <property type="entry name" value="GP-PDE DOMAIN-CONTAINING PROTEIN"/>
    <property type="match status" value="1"/>
</dbReference>
<proteinExistence type="predicted"/>